<proteinExistence type="predicted"/>
<keyword evidence="3" id="KW-1185">Reference proteome</keyword>
<accession>A0A3G8FJE3</accession>
<reference evidence="2 3" key="1">
    <citation type="submission" date="2018-10" db="EMBL/GenBank/DDBJ databases">
        <title>A novel 6-phage cocktail reduces Pectobacterium atrosepticum soft rot infection in potato tubers under simulated storage conditions.</title>
        <authorList>
            <person name="Carstens A.B."/>
        </authorList>
    </citation>
    <scope>NUCLEOTIDE SEQUENCE [LARGE SCALE GENOMIC DNA]</scope>
</reference>
<name>A0A3G8FJE3_9CAUD</name>
<evidence type="ECO:0000313" key="3">
    <source>
        <dbReference type="Proteomes" id="UP000279741"/>
    </source>
</evidence>
<feature type="transmembrane region" description="Helical" evidence="1">
    <location>
        <begin position="27"/>
        <end position="45"/>
    </location>
</feature>
<keyword evidence="1" id="KW-1133">Transmembrane helix</keyword>
<dbReference type="RefSeq" id="YP_009817292.1">
    <property type="nucleotide sequence ID" value="NC_048119.1"/>
</dbReference>
<organism evidence="2 3">
    <name type="scientific">Pectobacterium phage Phoria</name>
    <dbReference type="NCBI Taxonomy" id="2489634"/>
    <lineage>
        <taxon>Viruses</taxon>
        <taxon>Duplodnaviria</taxon>
        <taxon>Heunggongvirae</taxon>
        <taxon>Uroviricota</taxon>
        <taxon>Caudoviricetes</taxon>
        <taxon>Autographivirales</taxon>
        <taxon>Autoscriptoviridae</taxon>
        <taxon>Corkvirinae</taxon>
        <taxon>Phimunavirus</taxon>
        <taxon>Phimunavirus phoria</taxon>
    </lineage>
</organism>
<protein>
    <submittedName>
        <fullName evidence="2">Uncharacterized protein</fullName>
    </submittedName>
</protein>
<evidence type="ECO:0000256" key="1">
    <source>
        <dbReference type="SAM" id="Phobius"/>
    </source>
</evidence>
<evidence type="ECO:0000313" key="2">
    <source>
        <dbReference type="EMBL" id="AZF94933.1"/>
    </source>
</evidence>
<keyword evidence="1" id="KW-0472">Membrane</keyword>
<keyword evidence="1" id="KW-0812">Transmembrane</keyword>
<sequence length="47" mass="5112">MKFFSITTCSYLCMASSAIFGLSGDPVSGGIWFLCALVFQVLNKLED</sequence>
<dbReference type="Proteomes" id="UP000279741">
    <property type="component" value="Segment"/>
</dbReference>
<dbReference type="GeneID" id="55008611"/>
<dbReference type="KEGG" id="vg:55008611"/>
<dbReference type="EMBL" id="MK095209">
    <property type="protein sequence ID" value="AZF94933.1"/>
    <property type="molecule type" value="Genomic_DNA"/>
</dbReference>